<feature type="region of interest" description="Disordered" evidence="1">
    <location>
        <begin position="47"/>
        <end position="72"/>
    </location>
</feature>
<sequence length="72" mass="7436">ERPGVGRGGQDAQDCAPAAQPAQDAALQLQEEGRHLRAHTDALQTLQQPVDQGRGVLDRQQHCGDGGVGAAG</sequence>
<feature type="region of interest" description="Disordered" evidence="1">
    <location>
        <begin position="1"/>
        <end position="25"/>
    </location>
</feature>
<feature type="non-terminal residue" evidence="2">
    <location>
        <position position="72"/>
    </location>
</feature>
<reference evidence="2" key="1">
    <citation type="journal article" date="2013" name="BMC Genomics">
        <title>Unscrambling butterfly oogenesis.</title>
        <authorList>
            <person name="Carter J.M."/>
            <person name="Baker S.C."/>
            <person name="Pink R."/>
            <person name="Carter D.R."/>
            <person name="Collins A."/>
            <person name="Tomlin J."/>
            <person name="Gibbs M."/>
            <person name="Breuker C.J."/>
        </authorList>
    </citation>
    <scope>NUCLEOTIDE SEQUENCE</scope>
    <source>
        <tissue evidence="2">Ovary</tissue>
    </source>
</reference>
<reference evidence="2" key="2">
    <citation type="submission" date="2013-05" db="EMBL/GenBank/DDBJ databases">
        <authorList>
            <person name="Carter J.-M."/>
            <person name="Baker S.C."/>
            <person name="Pink R."/>
            <person name="Carter D.R.F."/>
            <person name="Collins A."/>
            <person name="Tomlin J."/>
            <person name="Gibbs M."/>
            <person name="Breuker C.J."/>
        </authorList>
    </citation>
    <scope>NUCLEOTIDE SEQUENCE</scope>
    <source>
        <tissue evidence="2">Ovary</tissue>
    </source>
</reference>
<name>S4P6Y1_9NEOP</name>
<evidence type="ECO:0000256" key="1">
    <source>
        <dbReference type="SAM" id="MobiDB-lite"/>
    </source>
</evidence>
<feature type="non-terminal residue" evidence="2">
    <location>
        <position position="1"/>
    </location>
</feature>
<dbReference type="AlphaFoldDB" id="S4P6Y1"/>
<proteinExistence type="predicted"/>
<dbReference type="EMBL" id="GAIX01010190">
    <property type="protein sequence ID" value="JAA82370.1"/>
    <property type="molecule type" value="Transcribed_RNA"/>
</dbReference>
<evidence type="ECO:0000313" key="2">
    <source>
        <dbReference type="EMBL" id="JAA82370.1"/>
    </source>
</evidence>
<accession>S4P6Y1</accession>
<feature type="compositionally biased region" description="Low complexity" evidence="1">
    <location>
        <begin position="10"/>
        <end position="25"/>
    </location>
</feature>
<organism evidence="2">
    <name type="scientific">Pararge aegeria</name>
    <name type="common">speckled wood butterfly</name>
    <dbReference type="NCBI Taxonomy" id="116150"/>
    <lineage>
        <taxon>Eukaryota</taxon>
        <taxon>Metazoa</taxon>
        <taxon>Ecdysozoa</taxon>
        <taxon>Arthropoda</taxon>
        <taxon>Hexapoda</taxon>
        <taxon>Insecta</taxon>
        <taxon>Pterygota</taxon>
        <taxon>Neoptera</taxon>
        <taxon>Endopterygota</taxon>
        <taxon>Lepidoptera</taxon>
        <taxon>Glossata</taxon>
        <taxon>Ditrysia</taxon>
        <taxon>Papilionoidea</taxon>
        <taxon>Nymphalidae</taxon>
        <taxon>Satyrinae</taxon>
        <taxon>Satyrini</taxon>
        <taxon>Parargina</taxon>
        <taxon>Pararge</taxon>
    </lineage>
</organism>
<protein>
    <submittedName>
        <fullName evidence="2">Cycle</fullName>
    </submittedName>
</protein>